<dbReference type="AlphaFoldDB" id="K9E983"/>
<dbReference type="CDD" id="cd07138">
    <property type="entry name" value="ALDH_CddD_SSP0762"/>
    <property type="match status" value="1"/>
</dbReference>
<dbReference type="PROSITE" id="PS00070">
    <property type="entry name" value="ALDEHYDE_DEHYDR_CYS"/>
    <property type="match status" value="1"/>
</dbReference>
<dbReference type="InterPro" id="IPR016161">
    <property type="entry name" value="Ald_DH/histidinol_DH"/>
</dbReference>
<evidence type="ECO:0000256" key="5">
    <source>
        <dbReference type="PROSITE-ProRule" id="PRU10007"/>
    </source>
</evidence>
<evidence type="ECO:0000256" key="2">
    <source>
        <dbReference type="ARBA" id="ARBA00023002"/>
    </source>
</evidence>
<accession>K9E983</accession>
<dbReference type="InterPro" id="IPR016162">
    <property type="entry name" value="Ald_DH_N"/>
</dbReference>
<sequence length="468" mass="50937">MKTYDKLYYDGQWQEAKSDDYREVINSANEEVIAKVKSASKEDIDLAVQSANEAFDSWSQLDPKDRASYLEQIAQGIEDRLDEIAETVVLELGSSRDFSQSAQAQNAVNEMRATLKDFADFSFVDQVDQGQVVKEGTGVVACITPWNFPLNQIQRKMTPALLAGNTVVVKPASETPLTAYILADIIHQVGLPKGVFNMVFGSGSSVGDYLADHPDIALISFTGSTEVGRLMYQKAGKGIKRLVLELGGKSAMVFLEGGDLEAAVKQAADTVLDNQGQTCSALSRLIVPGDRLEDTKAILKDYYQDIQVGDPSQDGVKVGPMVSKDQYQRVLDYIAKGKEEGAQVLLGGQAVEGPGYFIQPTVFTEATNDMTIAREEIFGPVLTVLTYDSVEEAIAIANDSPYGLSGAVTGPKDEAFEVAKRLRTGNVNVNQASRNPRLPFGGYKESGFGRENGIYALDDYLELKAIFE</sequence>
<dbReference type="Gene3D" id="3.40.605.10">
    <property type="entry name" value="Aldehyde Dehydrogenase, Chain A, domain 1"/>
    <property type="match status" value="1"/>
</dbReference>
<organism evidence="8 9">
    <name type="scientific">Alloiococcus otitis ATCC 51267</name>
    <dbReference type="NCBI Taxonomy" id="883081"/>
    <lineage>
        <taxon>Bacteria</taxon>
        <taxon>Bacillati</taxon>
        <taxon>Bacillota</taxon>
        <taxon>Bacilli</taxon>
        <taxon>Lactobacillales</taxon>
        <taxon>Carnobacteriaceae</taxon>
        <taxon>Alloiococcus</taxon>
    </lineage>
</organism>
<dbReference type="Gene3D" id="3.40.309.10">
    <property type="entry name" value="Aldehyde Dehydrogenase, Chain A, domain 2"/>
    <property type="match status" value="1"/>
</dbReference>
<evidence type="ECO:0000259" key="7">
    <source>
        <dbReference type="Pfam" id="PF00171"/>
    </source>
</evidence>
<dbReference type="InterPro" id="IPR016163">
    <property type="entry name" value="Ald_DH_C"/>
</dbReference>
<evidence type="ECO:0000256" key="3">
    <source>
        <dbReference type="ARBA" id="ARBA00024226"/>
    </source>
</evidence>
<proteinExistence type="inferred from homology"/>
<dbReference type="InterPro" id="IPR015590">
    <property type="entry name" value="Aldehyde_DH_dom"/>
</dbReference>
<protein>
    <recommendedName>
        <fullName evidence="3">aldehyde dehydrogenase (NAD(+))</fullName>
        <ecNumber evidence="3">1.2.1.3</ecNumber>
    </recommendedName>
</protein>
<dbReference type="InterPro" id="IPR029510">
    <property type="entry name" value="Ald_DH_CS_GLU"/>
</dbReference>
<name>K9E983_9LACT</name>
<dbReference type="OrthoDB" id="9762913at2"/>
<evidence type="ECO:0000256" key="1">
    <source>
        <dbReference type="ARBA" id="ARBA00009986"/>
    </source>
</evidence>
<dbReference type="PANTHER" id="PTHR42804:SF1">
    <property type="entry name" value="ALDEHYDE DEHYDROGENASE-RELATED"/>
    <property type="match status" value="1"/>
</dbReference>
<dbReference type="PATRIC" id="fig|883081.3.peg.1259"/>
<dbReference type="Pfam" id="PF00171">
    <property type="entry name" value="Aldedh"/>
    <property type="match status" value="1"/>
</dbReference>
<comment type="similarity">
    <text evidence="1 6">Belongs to the aldehyde dehydrogenase family.</text>
</comment>
<evidence type="ECO:0000256" key="6">
    <source>
        <dbReference type="RuleBase" id="RU003345"/>
    </source>
</evidence>
<dbReference type="eggNOG" id="COG1012">
    <property type="taxonomic scope" value="Bacteria"/>
</dbReference>
<dbReference type="STRING" id="883081.HMPREF9698_01424"/>
<evidence type="ECO:0000313" key="8">
    <source>
        <dbReference type="EMBL" id="EKU93263.1"/>
    </source>
</evidence>
<dbReference type="FunFam" id="3.40.605.10:FF:000026">
    <property type="entry name" value="Aldehyde dehydrogenase, putative"/>
    <property type="match status" value="1"/>
</dbReference>
<dbReference type="SUPFAM" id="SSF53720">
    <property type="entry name" value="ALDH-like"/>
    <property type="match status" value="1"/>
</dbReference>
<keyword evidence="2 6" id="KW-0560">Oxidoreductase</keyword>
<keyword evidence="9" id="KW-1185">Reference proteome</keyword>
<dbReference type="EMBL" id="AGXA01000022">
    <property type="protein sequence ID" value="EKU93263.1"/>
    <property type="molecule type" value="Genomic_DNA"/>
</dbReference>
<dbReference type="GO" id="GO:0004029">
    <property type="term" value="F:aldehyde dehydrogenase (NAD+) activity"/>
    <property type="evidence" value="ECO:0007669"/>
    <property type="project" value="UniProtKB-EC"/>
</dbReference>
<dbReference type="Proteomes" id="UP000009875">
    <property type="component" value="Unassembled WGS sequence"/>
</dbReference>
<dbReference type="FunFam" id="3.40.605.10:FF:000007">
    <property type="entry name" value="NAD/NADP-dependent betaine aldehyde dehydrogenase"/>
    <property type="match status" value="1"/>
</dbReference>
<dbReference type="PROSITE" id="PS00687">
    <property type="entry name" value="ALDEHYDE_DEHYDR_GLU"/>
    <property type="match status" value="1"/>
</dbReference>
<gene>
    <name evidence="8" type="ORF">HMPREF9698_01424</name>
</gene>
<dbReference type="InterPro" id="IPR016160">
    <property type="entry name" value="Ald_DH_CS_CYS"/>
</dbReference>
<reference evidence="8 9" key="1">
    <citation type="submission" date="2012-09" db="EMBL/GenBank/DDBJ databases">
        <title>The Genome Sequence of Alloiococcus otitis ATCC 51267.</title>
        <authorList>
            <consortium name="The Broad Institute Genome Sequencing Platform"/>
            <person name="Earl A."/>
            <person name="Ward D."/>
            <person name="Feldgarden M."/>
            <person name="Gevers D."/>
            <person name="Huys G."/>
            <person name="Walker B."/>
            <person name="Young S.K."/>
            <person name="Zeng Q."/>
            <person name="Gargeya S."/>
            <person name="Fitzgerald M."/>
            <person name="Haas B."/>
            <person name="Abouelleil A."/>
            <person name="Alvarado L."/>
            <person name="Arachchi H.M."/>
            <person name="Berlin A.M."/>
            <person name="Chapman S.B."/>
            <person name="Goldberg J."/>
            <person name="Griggs A."/>
            <person name="Gujja S."/>
            <person name="Hansen M."/>
            <person name="Howarth C."/>
            <person name="Imamovic A."/>
            <person name="Larimer J."/>
            <person name="McCowen C."/>
            <person name="Montmayeur A."/>
            <person name="Murphy C."/>
            <person name="Neiman D."/>
            <person name="Pearson M."/>
            <person name="Priest M."/>
            <person name="Roberts A."/>
            <person name="Saif S."/>
            <person name="Shea T."/>
            <person name="Sisk P."/>
            <person name="Sykes S."/>
            <person name="Wortman J."/>
            <person name="Nusbaum C."/>
            <person name="Birren B."/>
        </authorList>
    </citation>
    <scope>NUCLEOTIDE SEQUENCE [LARGE SCALE GENOMIC DNA]</scope>
    <source>
        <strain evidence="8 9">ATCC 51267</strain>
    </source>
</reference>
<dbReference type="EC" id="1.2.1.3" evidence="3"/>
<evidence type="ECO:0000256" key="4">
    <source>
        <dbReference type="ARBA" id="ARBA00049194"/>
    </source>
</evidence>
<comment type="caution">
    <text evidence="8">The sequence shown here is derived from an EMBL/GenBank/DDBJ whole genome shotgun (WGS) entry which is preliminary data.</text>
</comment>
<feature type="active site" evidence="5">
    <location>
        <position position="245"/>
    </location>
</feature>
<dbReference type="FunFam" id="3.40.309.10:FF:000001">
    <property type="entry name" value="Mitochondrial aldehyde dehydrogenase 2"/>
    <property type="match status" value="1"/>
</dbReference>
<dbReference type="RefSeq" id="WP_003778515.1">
    <property type="nucleotide sequence ID" value="NZ_JH992960.1"/>
</dbReference>
<evidence type="ECO:0000313" key="9">
    <source>
        <dbReference type="Proteomes" id="UP000009875"/>
    </source>
</evidence>
<comment type="catalytic activity">
    <reaction evidence="4">
        <text>an aldehyde + NAD(+) + H2O = a carboxylate + NADH + 2 H(+)</text>
        <dbReference type="Rhea" id="RHEA:16185"/>
        <dbReference type="ChEBI" id="CHEBI:15377"/>
        <dbReference type="ChEBI" id="CHEBI:15378"/>
        <dbReference type="ChEBI" id="CHEBI:17478"/>
        <dbReference type="ChEBI" id="CHEBI:29067"/>
        <dbReference type="ChEBI" id="CHEBI:57540"/>
        <dbReference type="ChEBI" id="CHEBI:57945"/>
        <dbReference type="EC" id="1.2.1.3"/>
    </reaction>
</comment>
<dbReference type="PANTHER" id="PTHR42804">
    <property type="entry name" value="ALDEHYDE DEHYDROGENASE"/>
    <property type="match status" value="1"/>
</dbReference>
<dbReference type="HOGENOM" id="CLU_005391_0_2_9"/>
<feature type="domain" description="Aldehyde dehydrogenase" evidence="7">
    <location>
        <begin position="13"/>
        <end position="466"/>
    </location>
</feature>